<dbReference type="Proteomes" id="UP001320766">
    <property type="component" value="Unassembled WGS sequence"/>
</dbReference>
<dbReference type="SUPFAM" id="SSF47413">
    <property type="entry name" value="lambda repressor-like DNA-binding domains"/>
    <property type="match status" value="1"/>
</dbReference>
<feature type="domain" description="HTH cro/C1-type" evidence="1">
    <location>
        <begin position="13"/>
        <end position="67"/>
    </location>
</feature>
<dbReference type="SMART" id="SM00530">
    <property type="entry name" value="HTH_XRE"/>
    <property type="match status" value="2"/>
</dbReference>
<dbReference type="InterPro" id="IPR010982">
    <property type="entry name" value="Lambda_DNA-bd_dom_sf"/>
</dbReference>
<keyword evidence="3" id="KW-1185">Reference proteome</keyword>
<name>A0ABT1KAP8_9ACTN</name>
<dbReference type="Gene3D" id="1.10.260.40">
    <property type="entry name" value="lambda repressor-like DNA-binding domains"/>
    <property type="match status" value="1"/>
</dbReference>
<dbReference type="EMBL" id="JAMZEC010000001">
    <property type="protein sequence ID" value="MCP2350662.1"/>
    <property type="molecule type" value="Genomic_DNA"/>
</dbReference>
<sequence length="148" mass="16199">MITTLALPLHQQLRHLRQDRDLEQQQLAPAAGVSDSALRRWELGQVSPYIRHAAAVARALHHEIVITRHGVVIAALAETLADLAGFRHRQHVTRADLAALLYISPASVGITERKAAAGQQLTVATLERYFDALGYELGLASLKEVPTC</sequence>
<dbReference type="InterPro" id="IPR001387">
    <property type="entry name" value="Cro/C1-type_HTH"/>
</dbReference>
<comment type="caution">
    <text evidence="2">The sequence shown here is derived from an EMBL/GenBank/DDBJ whole genome shotgun (WGS) entry which is preliminary data.</text>
</comment>
<gene>
    <name evidence="2" type="ORF">HD595_006784</name>
</gene>
<dbReference type="RefSeq" id="WP_253776251.1">
    <property type="nucleotide sequence ID" value="NZ_BAAAVE010000017.1"/>
</dbReference>
<organism evidence="2 3">
    <name type="scientific">Nonomuraea roseoviolacea subsp. carminata</name>
    <dbReference type="NCBI Taxonomy" id="160689"/>
    <lineage>
        <taxon>Bacteria</taxon>
        <taxon>Bacillati</taxon>
        <taxon>Actinomycetota</taxon>
        <taxon>Actinomycetes</taxon>
        <taxon>Streptosporangiales</taxon>
        <taxon>Streptosporangiaceae</taxon>
        <taxon>Nonomuraea</taxon>
    </lineage>
</organism>
<dbReference type="CDD" id="cd00093">
    <property type="entry name" value="HTH_XRE"/>
    <property type="match status" value="1"/>
</dbReference>
<evidence type="ECO:0000313" key="2">
    <source>
        <dbReference type="EMBL" id="MCP2350662.1"/>
    </source>
</evidence>
<evidence type="ECO:0000259" key="1">
    <source>
        <dbReference type="PROSITE" id="PS50943"/>
    </source>
</evidence>
<dbReference type="Pfam" id="PF13560">
    <property type="entry name" value="HTH_31"/>
    <property type="match status" value="1"/>
</dbReference>
<proteinExistence type="predicted"/>
<protein>
    <submittedName>
        <fullName evidence="2">Transcriptional regulator with XRE-family HTH domain</fullName>
    </submittedName>
</protein>
<dbReference type="PROSITE" id="PS50943">
    <property type="entry name" value="HTH_CROC1"/>
    <property type="match status" value="1"/>
</dbReference>
<evidence type="ECO:0000313" key="3">
    <source>
        <dbReference type="Proteomes" id="UP001320766"/>
    </source>
</evidence>
<reference evidence="2 3" key="1">
    <citation type="submission" date="2022-06" db="EMBL/GenBank/DDBJ databases">
        <title>Sequencing the genomes of 1000 actinobacteria strains.</title>
        <authorList>
            <person name="Klenk H.-P."/>
        </authorList>
    </citation>
    <scope>NUCLEOTIDE SEQUENCE [LARGE SCALE GENOMIC DNA]</scope>
    <source>
        <strain evidence="2 3">DSM 44170</strain>
    </source>
</reference>
<accession>A0ABT1KAP8</accession>